<keyword evidence="2" id="KW-1185">Reference proteome</keyword>
<name>A0ACD5Y1K1_AVESA</name>
<evidence type="ECO:0000313" key="1">
    <source>
        <dbReference type="EnsemblPlants" id="AVESA.00010b.r2.5CG0871580.1.CDS"/>
    </source>
</evidence>
<dbReference type="Proteomes" id="UP001732700">
    <property type="component" value="Chromosome 5C"/>
</dbReference>
<proteinExistence type="predicted"/>
<sequence>MALAAIFVFLLVAAVHVLESMLDIAKKRGSISDAQVKLRVEIKEILKEASLLSSPSTFAQCAKLKRLAAAKEKELSKLQQSDTQGKQSLHDKYGKVLLGTKVLTYVLLVLWFWSAPVTTVPKNLLQPFGRMFSWRGVDAATGRVVVGIAPWLFLTSRVSKLLSQKLAPMFLH</sequence>
<reference evidence="1" key="2">
    <citation type="submission" date="2025-09" db="UniProtKB">
        <authorList>
            <consortium name="EnsemblPlants"/>
        </authorList>
    </citation>
    <scope>IDENTIFICATION</scope>
</reference>
<accession>A0ACD5Y1K1</accession>
<dbReference type="EnsemblPlants" id="AVESA.00010b.r2.5CG0871580.1">
    <property type="protein sequence ID" value="AVESA.00010b.r2.5CG0871580.1.CDS"/>
    <property type="gene ID" value="AVESA.00010b.r2.5CG0871580"/>
</dbReference>
<reference evidence="1" key="1">
    <citation type="submission" date="2021-05" db="EMBL/GenBank/DDBJ databases">
        <authorList>
            <person name="Scholz U."/>
            <person name="Mascher M."/>
            <person name="Fiebig A."/>
        </authorList>
    </citation>
    <scope>NUCLEOTIDE SEQUENCE [LARGE SCALE GENOMIC DNA]</scope>
</reference>
<protein>
    <submittedName>
        <fullName evidence="1">Uncharacterized protein</fullName>
    </submittedName>
</protein>
<evidence type="ECO:0000313" key="2">
    <source>
        <dbReference type="Proteomes" id="UP001732700"/>
    </source>
</evidence>
<organism evidence="1 2">
    <name type="scientific">Avena sativa</name>
    <name type="common">Oat</name>
    <dbReference type="NCBI Taxonomy" id="4498"/>
    <lineage>
        <taxon>Eukaryota</taxon>
        <taxon>Viridiplantae</taxon>
        <taxon>Streptophyta</taxon>
        <taxon>Embryophyta</taxon>
        <taxon>Tracheophyta</taxon>
        <taxon>Spermatophyta</taxon>
        <taxon>Magnoliopsida</taxon>
        <taxon>Liliopsida</taxon>
        <taxon>Poales</taxon>
        <taxon>Poaceae</taxon>
        <taxon>BOP clade</taxon>
        <taxon>Pooideae</taxon>
        <taxon>Poodae</taxon>
        <taxon>Poeae</taxon>
        <taxon>Poeae Chloroplast Group 1 (Aveneae type)</taxon>
        <taxon>Aveninae</taxon>
        <taxon>Avena</taxon>
    </lineage>
</organism>